<gene>
    <name evidence="2" type="ORF">MPSYJ_44430</name>
</gene>
<evidence type="ECO:0000256" key="1">
    <source>
        <dbReference type="SAM" id="Phobius"/>
    </source>
</evidence>
<protein>
    <submittedName>
        <fullName evidence="2">Uncharacterized protein</fullName>
    </submittedName>
</protein>
<organism evidence="2 3">
    <name type="scientific">Mycolicibacterium psychrotolerans</name>
    <dbReference type="NCBI Taxonomy" id="216929"/>
    <lineage>
        <taxon>Bacteria</taxon>
        <taxon>Bacillati</taxon>
        <taxon>Actinomycetota</taxon>
        <taxon>Actinomycetes</taxon>
        <taxon>Mycobacteriales</taxon>
        <taxon>Mycobacteriaceae</taxon>
        <taxon>Mycolicibacterium</taxon>
    </lineage>
</organism>
<evidence type="ECO:0000313" key="3">
    <source>
        <dbReference type="Proteomes" id="UP000466514"/>
    </source>
</evidence>
<dbReference type="EMBL" id="AP022574">
    <property type="protein sequence ID" value="BBX70982.1"/>
    <property type="molecule type" value="Genomic_DNA"/>
</dbReference>
<accession>A0A7I7MGL5</accession>
<reference evidence="2 3" key="1">
    <citation type="journal article" date="2019" name="Emerg. Microbes Infect.">
        <title>Comprehensive subspecies identification of 175 nontuberculous mycobacteria species based on 7547 genomic profiles.</title>
        <authorList>
            <person name="Matsumoto Y."/>
            <person name="Kinjo T."/>
            <person name="Motooka D."/>
            <person name="Nabeya D."/>
            <person name="Jung N."/>
            <person name="Uechi K."/>
            <person name="Horii T."/>
            <person name="Iida T."/>
            <person name="Fujita J."/>
            <person name="Nakamura S."/>
        </authorList>
    </citation>
    <scope>NUCLEOTIDE SEQUENCE [LARGE SCALE GENOMIC DNA]</scope>
    <source>
        <strain evidence="2 3">JCM 13323</strain>
    </source>
</reference>
<keyword evidence="1" id="KW-1133">Transmembrane helix</keyword>
<dbReference type="KEGG" id="mpsc:MPSYJ_44430"/>
<proteinExistence type="predicted"/>
<evidence type="ECO:0000313" key="2">
    <source>
        <dbReference type="EMBL" id="BBX70982.1"/>
    </source>
</evidence>
<dbReference type="AlphaFoldDB" id="A0A7I7MGL5"/>
<name>A0A7I7MGL5_9MYCO</name>
<feature type="transmembrane region" description="Helical" evidence="1">
    <location>
        <begin position="26"/>
        <end position="43"/>
    </location>
</feature>
<keyword evidence="1" id="KW-0812">Transmembrane</keyword>
<sequence length="77" mass="8141">MVFGVLCGIVLWVSTAKVAASLPAPVQLVVVCLAGLPVYILALRVTAHDLTAAAFTALRSVRNRDEDTILEKGNHLA</sequence>
<keyword evidence="3" id="KW-1185">Reference proteome</keyword>
<dbReference type="Proteomes" id="UP000466514">
    <property type="component" value="Chromosome"/>
</dbReference>
<keyword evidence="1" id="KW-0472">Membrane</keyword>